<feature type="region of interest" description="Disordered" evidence="1">
    <location>
        <begin position="79"/>
        <end position="99"/>
    </location>
</feature>
<name>A0AAD6T0Q5_9AGAR</name>
<evidence type="ECO:0000313" key="3">
    <source>
        <dbReference type="Proteomes" id="UP001218188"/>
    </source>
</evidence>
<reference evidence="2" key="1">
    <citation type="submission" date="2023-03" db="EMBL/GenBank/DDBJ databases">
        <title>Massive genome expansion in bonnet fungi (Mycena s.s.) driven by repeated elements and novel gene families across ecological guilds.</title>
        <authorList>
            <consortium name="Lawrence Berkeley National Laboratory"/>
            <person name="Harder C.B."/>
            <person name="Miyauchi S."/>
            <person name="Viragh M."/>
            <person name="Kuo A."/>
            <person name="Thoen E."/>
            <person name="Andreopoulos B."/>
            <person name="Lu D."/>
            <person name="Skrede I."/>
            <person name="Drula E."/>
            <person name="Henrissat B."/>
            <person name="Morin E."/>
            <person name="Kohler A."/>
            <person name="Barry K."/>
            <person name="LaButti K."/>
            <person name="Morin E."/>
            <person name="Salamov A."/>
            <person name="Lipzen A."/>
            <person name="Mereny Z."/>
            <person name="Hegedus B."/>
            <person name="Baldrian P."/>
            <person name="Stursova M."/>
            <person name="Weitz H."/>
            <person name="Taylor A."/>
            <person name="Grigoriev I.V."/>
            <person name="Nagy L.G."/>
            <person name="Martin F."/>
            <person name="Kauserud H."/>
        </authorList>
    </citation>
    <scope>NUCLEOTIDE SEQUENCE</scope>
    <source>
        <strain evidence="2">CBHHK200</strain>
    </source>
</reference>
<comment type="caution">
    <text evidence="2">The sequence shown here is derived from an EMBL/GenBank/DDBJ whole genome shotgun (WGS) entry which is preliminary data.</text>
</comment>
<dbReference type="EMBL" id="JARJCM010000042">
    <property type="protein sequence ID" value="KAJ7036641.1"/>
    <property type="molecule type" value="Genomic_DNA"/>
</dbReference>
<gene>
    <name evidence="2" type="ORF">C8F04DRAFT_1181321</name>
</gene>
<protein>
    <submittedName>
        <fullName evidence="2">Uncharacterized protein</fullName>
    </submittedName>
</protein>
<accession>A0AAD6T0Q5</accession>
<dbReference type="AlphaFoldDB" id="A0AAD6T0Q5"/>
<dbReference type="Proteomes" id="UP001218188">
    <property type="component" value="Unassembled WGS sequence"/>
</dbReference>
<sequence length="253" mass="28201">MSNLKLDRWLPMIPVCLELEVIVCGIVCVSRPAKRRIMIDRVVLPGRVGRMCCCCYGWWTVGKLWVEQRSKLFITPTGGRRDRVADNREKKKPKQLRGSLVDGGNVNMYLRFVEVAVSAASNQRVSLERAEGSSKKKLSSCENAAVRRTWPGVSPPAARGLGDSVGGKVATVTKAEKSFRVGVGYVPRTDVGKEQPRVRVRLRTRCLRVTRQAKANEEDKDRYEGIDGRSQIIGRGDLMKSQSRIGGDGDQRD</sequence>
<organism evidence="2 3">
    <name type="scientific">Mycena alexandri</name>
    <dbReference type="NCBI Taxonomy" id="1745969"/>
    <lineage>
        <taxon>Eukaryota</taxon>
        <taxon>Fungi</taxon>
        <taxon>Dikarya</taxon>
        <taxon>Basidiomycota</taxon>
        <taxon>Agaricomycotina</taxon>
        <taxon>Agaricomycetes</taxon>
        <taxon>Agaricomycetidae</taxon>
        <taxon>Agaricales</taxon>
        <taxon>Marasmiineae</taxon>
        <taxon>Mycenaceae</taxon>
        <taxon>Mycena</taxon>
    </lineage>
</organism>
<evidence type="ECO:0000313" key="2">
    <source>
        <dbReference type="EMBL" id="KAJ7036641.1"/>
    </source>
</evidence>
<feature type="compositionally biased region" description="Basic and acidic residues" evidence="1">
    <location>
        <begin position="79"/>
        <end position="89"/>
    </location>
</feature>
<keyword evidence="3" id="KW-1185">Reference proteome</keyword>
<proteinExistence type="predicted"/>
<feature type="compositionally biased region" description="Basic and acidic residues" evidence="1">
    <location>
        <begin position="215"/>
        <end position="227"/>
    </location>
</feature>
<evidence type="ECO:0000256" key="1">
    <source>
        <dbReference type="SAM" id="MobiDB-lite"/>
    </source>
</evidence>
<feature type="region of interest" description="Disordered" evidence="1">
    <location>
        <begin position="215"/>
        <end position="253"/>
    </location>
</feature>